<name>A0A8S5Q5M7_9CAUD</name>
<organism evidence="2">
    <name type="scientific">Caudovirales sp. ctlwr10</name>
    <dbReference type="NCBI Taxonomy" id="2825771"/>
    <lineage>
        <taxon>Viruses</taxon>
        <taxon>Duplodnaviria</taxon>
        <taxon>Heunggongvirae</taxon>
        <taxon>Uroviricota</taxon>
        <taxon>Caudoviricetes</taxon>
    </lineage>
</organism>
<evidence type="ECO:0000259" key="1">
    <source>
        <dbReference type="Pfam" id="PF04965"/>
    </source>
</evidence>
<reference evidence="2" key="1">
    <citation type="journal article" date="2021" name="Proc. Natl. Acad. Sci. U.S.A.">
        <title>A Catalog of Tens of Thousands of Viruses from Human Metagenomes Reveals Hidden Associations with Chronic Diseases.</title>
        <authorList>
            <person name="Tisza M.J."/>
            <person name="Buck C.B."/>
        </authorList>
    </citation>
    <scope>NUCLEOTIDE SEQUENCE</scope>
    <source>
        <strain evidence="2">Ctlwr10</strain>
    </source>
</reference>
<dbReference type="SUPFAM" id="SSF160719">
    <property type="entry name" value="gpW/gp25-like"/>
    <property type="match status" value="1"/>
</dbReference>
<dbReference type="EMBL" id="BK015575">
    <property type="protein sequence ID" value="DAE14075.1"/>
    <property type="molecule type" value="Genomic_DNA"/>
</dbReference>
<protein>
    <submittedName>
        <fullName evidence="2">Baseplate assembly protein</fullName>
    </submittedName>
</protein>
<accession>A0A8S5Q5M7</accession>
<evidence type="ECO:0000313" key="2">
    <source>
        <dbReference type="EMBL" id="DAE14075.1"/>
    </source>
</evidence>
<proteinExistence type="predicted"/>
<dbReference type="InterPro" id="IPR007048">
    <property type="entry name" value="IraD/Gp25-like"/>
</dbReference>
<sequence length="109" mass="12216">MGYKITMSEIGAISLNEPDTVKSILQNVSIILRTIKGSCPMYRGFGIDATLIDRPIPAAKVLLFSQIREAIEEYEPRVRVRSVDFDTQAEMQGALIPIVEVEIINESQY</sequence>
<feature type="domain" description="IraD/Gp25-like" evidence="1">
    <location>
        <begin position="22"/>
        <end position="103"/>
    </location>
</feature>
<dbReference type="Pfam" id="PF04965">
    <property type="entry name" value="GPW_gp25"/>
    <property type="match status" value="1"/>
</dbReference>
<dbReference type="Gene3D" id="3.10.450.40">
    <property type="match status" value="1"/>
</dbReference>